<evidence type="ECO:0000259" key="2">
    <source>
        <dbReference type="Pfam" id="PF23400"/>
    </source>
</evidence>
<accession>A0A2U2AF07</accession>
<gene>
    <name evidence="3" type="ORF">DC083_04915</name>
</gene>
<dbReference type="RefSeq" id="WP_109189130.1">
    <property type="nucleotide sequence ID" value="NZ_BMYA01000003.1"/>
</dbReference>
<dbReference type="Gene3D" id="3.40.1350.10">
    <property type="match status" value="1"/>
</dbReference>
<dbReference type="Pfam" id="PF23400">
    <property type="entry name" value="CARF_Card1"/>
    <property type="match status" value="1"/>
</dbReference>
<protein>
    <recommendedName>
        <fullName evidence="5">DUF1887 domain-containing protein</fullName>
    </recommendedName>
</protein>
<dbReference type="OrthoDB" id="8477283at2"/>
<dbReference type="InterPro" id="IPR011335">
    <property type="entry name" value="Restrct_endonuc-II-like"/>
</dbReference>
<dbReference type="InterPro" id="IPR056339">
    <property type="entry name" value="CARF_Card1"/>
</dbReference>
<dbReference type="GO" id="GO:0003676">
    <property type="term" value="F:nucleic acid binding"/>
    <property type="evidence" value="ECO:0007669"/>
    <property type="project" value="InterPro"/>
</dbReference>
<dbReference type="Gene3D" id="3.40.50.10770">
    <property type="entry name" value="Hypothetical protein VC1899 like domain (Restriction endonuclease-like)"/>
    <property type="match status" value="1"/>
</dbReference>
<reference evidence="4" key="1">
    <citation type="submission" date="2018-05" db="EMBL/GenBank/DDBJ databases">
        <title>Ignatzschineria dubaiensis sp. nov., isolated from necrotic foot tissues of dromedaries (Camelus dromedarius) and associated maggots in Dubai, United Arab Emirates.</title>
        <authorList>
            <person name="Tsang C.C."/>
            <person name="Tang J.Y.M."/>
            <person name="Fong J.Y.H."/>
            <person name="Kinne J."/>
            <person name="Lee H.H."/>
            <person name="Joseph M."/>
            <person name="Jose S."/>
            <person name="Schuster R.K."/>
            <person name="Tang Y."/>
            <person name="Sivakumar S."/>
            <person name="Chen J.H.K."/>
            <person name="Teng J.L.L."/>
            <person name="Lau S.K.P."/>
            <person name="Wernery U."/>
            <person name="Woo P.C.Y."/>
        </authorList>
    </citation>
    <scope>NUCLEOTIDE SEQUENCE [LARGE SCALE GENOMIC DNA]</scope>
    <source>
        <strain evidence="4">KCTC 22644</strain>
    </source>
</reference>
<comment type="caution">
    <text evidence="3">The sequence shown here is derived from an EMBL/GenBank/DDBJ whole genome shotgun (WGS) entry which is preliminary data.</text>
</comment>
<proteinExistence type="predicted"/>
<dbReference type="Proteomes" id="UP000245020">
    <property type="component" value="Unassembled WGS sequence"/>
</dbReference>
<sequence length="384" mass="44079">MKKYQVQICTISNELTPNYIPVIHEQFMPKELVLLASSDMDKKANDFIQVLKKNHPHTVIHTITIDDIYNLADLKSKVNSYIENYLEAHPDEEKGIVLNATGGTKLMSFELLSLFNSWGLDTFYFKIENSEVFFLQQPESSDSEKISLILHPKKIDLASYVQLHNHQIISTQKYTTSALKKALFEELIRFPDLYRPELSQLYYEIGRSSESLLTVPLVTPQLKVLDQFVAAKICRLEGKNLIFPSMEDKKFLMGGWFEDYVYSLVDQLADIQALELNIQIKSAEDNVHKPNELDVGFMRYNRLYLVECKTANYGGEARKQGVADLNKLKTLDTLGGRSTQLAFVSYFKVSPDMRDRAKGNHIYIIDGNDVQGLKKLLDKWSQDE</sequence>
<evidence type="ECO:0000313" key="4">
    <source>
        <dbReference type="Proteomes" id="UP000245020"/>
    </source>
</evidence>
<evidence type="ECO:0008006" key="5">
    <source>
        <dbReference type="Google" id="ProtNLM"/>
    </source>
</evidence>
<feature type="domain" description="Card1 endonuclease" evidence="1">
    <location>
        <begin position="247"/>
        <end position="382"/>
    </location>
</feature>
<evidence type="ECO:0000259" key="1">
    <source>
        <dbReference type="Pfam" id="PF09002"/>
    </source>
</evidence>
<evidence type="ECO:0000313" key="3">
    <source>
        <dbReference type="EMBL" id="PWD81233.1"/>
    </source>
</evidence>
<dbReference type="Pfam" id="PF09002">
    <property type="entry name" value="Card1_endonuc"/>
    <property type="match status" value="1"/>
</dbReference>
<dbReference type="EMBL" id="QEWQ01000003">
    <property type="protein sequence ID" value="PWD81233.1"/>
    <property type="molecule type" value="Genomic_DNA"/>
</dbReference>
<organism evidence="3 4">
    <name type="scientific">Ignatzschineria ureiclastica</name>
    <dbReference type="NCBI Taxonomy" id="472582"/>
    <lineage>
        <taxon>Bacteria</taxon>
        <taxon>Pseudomonadati</taxon>
        <taxon>Pseudomonadota</taxon>
        <taxon>Gammaproteobacteria</taxon>
        <taxon>Cardiobacteriales</taxon>
        <taxon>Ignatzschineriaceae</taxon>
        <taxon>Ignatzschineria</taxon>
    </lineage>
</organism>
<dbReference type="AlphaFoldDB" id="A0A2U2AF07"/>
<dbReference type="SUPFAM" id="SSF52980">
    <property type="entry name" value="Restriction endonuclease-like"/>
    <property type="match status" value="1"/>
</dbReference>
<keyword evidence="4" id="KW-1185">Reference proteome</keyword>
<dbReference type="InterPro" id="IPR015093">
    <property type="entry name" value="Card1_endonucl_dom"/>
</dbReference>
<feature type="domain" description="Card1 CARF" evidence="2">
    <location>
        <begin position="6"/>
        <end position="140"/>
    </location>
</feature>
<name>A0A2U2AF07_9GAMM</name>
<dbReference type="InterPro" id="IPR011856">
    <property type="entry name" value="tRNA_endonuc-like_dom_sf"/>
</dbReference>